<proteinExistence type="predicted"/>
<sequence length="48" mass="5712">MKNQIELISAIQTPSEENFETFNQMWNEYAQGNACEQLLKWVENVYDN</sequence>
<gene>
    <name evidence="1" type="ORF">TMUPMC115_1622</name>
</gene>
<reference evidence="1 2" key="1">
    <citation type="submission" date="2014-08" db="EMBL/GenBank/DDBJ databases">
        <title>Genome sequence of Tetragenococcus muriaticus.</title>
        <authorList>
            <person name="Chuea-nongthon C."/>
            <person name="Rodtong S."/>
            <person name="Yongsawatdigul J."/>
            <person name="Steele J.L."/>
            <person name="Liu X.-y."/>
            <person name="Speers J."/>
            <person name="Glasner J.D."/>
            <person name="Neeno-Eckwall E.C."/>
        </authorList>
    </citation>
    <scope>NUCLEOTIDE SEQUENCE [LARGE SCALE GENOMIC DNA]</scope>
    <source>
        <strain evidence="1 2">PMC-11-5</strain>
    </source>
</reference>
<dbReference type="Proteomes" id="UP000029380">
    <property type="component" value="Unassembled WGS sequence"/>
</dbReference>
<protein>
    <submittedName>
        <fullName evidence="1">Uncharacterized protein</fullName>
    </submittedName>
</protein>
<evidence type="ECO:0000313" key="2">
    <source>
        <dbReference type="Proteomes" id="UP000029380"/>
    </source>
</evidence>
<comment type="caution">
    <text evidence="1">The sequence shown here is derived from an EMBL/GenBank/DDBJ whole genome shotgun (WGS) entry which is preliminary data.</text>
</comment>
<evidence type="ECO:0000313" key="1">
    <source>
        <dbReference type="EMBL" id="KFN91003.1"/>
    </source>
</evidence>
<name>A0A091CCV7_9ENTE</name>
<dbReference type="PATRIC" id="fig|1302649.3.peg.1626"/>
<accession>A0A091CCV7</accession>
<organism evidence="1 2">
    <name type="scientific">Tetragenococcus muriaticus PMC-11-5</name>
    <dbReference type="NCBI Taxonomy" id="1302649"/>
    <lineage>
        <taxon>Bacteria</taxon>
        <taxon>Bacillati</taxon>
        <taxon>Bacillota</taxon>
        <taxon>Bacilli</taxon>
        <taxon>Lactobacillales</taxon>
        <taxon>Enterococcaceae</taxon>
        <taxon>Tetragenococcus</taxon>
    </lineage>
</organism>
<dbReference type="EMBL" id="JPVU01000173">
    <property type="protein sequence ID" value="KFN91003.1"/>
    <property type="molecule type" value="Genomic_DNA"/>
</dbReference>
<dbReference type="AlphaFoldDB" id="A0A091CCV7"/>